<name>A0A6L9S1N8_9ACTN</name>
<gene>
    <name evidence="2" type="ORF">G1H10_01945</name>
</gene>
<feature type="compositionally biased region" description="Basic and acidic residues" evidence="1">
    <location>
        <begin position="103"/>
        <end position="118"/>
    </location>
</feature>
<comment type="caution">
    <text evidence="2">The sequence shown here is derived from an EMBL/GenBank/DDBJ whole genome shotgun (WGS) entry which is preliminary data.</text>
</comment>
<proteinExistence type="predicted"/>
<dbReference type="Proteomes" id="UP000475214">
    <property type="component" value="Unassembled WGS sequence"/>
</dbReference>
<reference evidence="2 3" key="1">
    <citation type="submission" date="2020-02" db="EMBL/GenBank/DDBJ databases">
        <authorList>
            <person name="Li X.-J."/>
            <person name="Han X.-M."/>
        </authorList>
    </citation>
    <scope>NUCLEOTIDE SEQUENCE [LARGE SCALE GENOMIC DNA]</scope>
    <source>
        <strain evidence="2 3">CCTCC AB 2017055</strain>
    </source>
</reference>
<keyword evidence="3" id="KW-1185">Reference proteome</keyword>
<accession>A0A6L9S1N8</accession>
<protein>
    <submittedName>
        <fullName evidence="2">Uncharacterized protein</fullName>
    </submittedName>
</protein>
<evidence type="ECO:0000313" key="2">
    <source>
        <dbReference type="EMBL" id="NED98926.1"/>
    </source>
</evidence>
<feature type="region of interest" description="Disordered" evidence="1">
    <location>
        <begin position="37"/>
        <end position="129"/>
    </location>
</feature>
<dbReference type="EMBL" id="JAAGOA010000001">
    <property type="protein sequence ID" value="NED98926.1"/>
    <property type="molecule type" value="Genomic_DNA"/>
</dbReference>
<evidence type="ECO:0000256" key="1">
    <source>
        <dbReference type="SAM" id="MobiDB-lite"/>
    </source>
</evidence>
<evidence type="ECO:0000313" key="3">
    <source>
        <dbReference type="Proteomes" id="UP000475214"/>
    </source>
</evidence>
<sequence>MPQRRATGRPRSMAWRLPAILISGLFMIVTAGLPSLASGAPVREPSVETKHETVGGPASTAGTPAPELVVVAPAGTELGVAPPPPARTVVPPLMRVGSGGTGDADHLLRGRQGHDTANPDRAPPVTGQQ</sequence>
<dbReference type="RefSeq" id="WP_163731809.1">
    <property type="nucleotide sequence ID" value="NZ_JAAGOA010000001.1"/>
</dbReference>
<dbReference type="AlphaFoldDB" id="A0A6L9S1N8"/>
<organism evidence="2 3">
    <name type="scientific">Phytoactinopolyspora halotolerans</name>
    <dbReference type="NCBI Taxonomy" id="1981512"/>
    <lineage>
        <taxon>Bacteria</taxon>
        <taxon>Bacillati</taxon>
        <taxon>Actinomycetota</taxon>
        <taxon>Actinomycetes</taxon>
        <taxon>Jiangellales</taxon>
        <taxon>Jiangellaceae</taxon>
        <taxon>Phytoactinopolyspora</taxon>
    </lineage>
</organism>